<dbReference type="Pfam" id="PF00128">
    <property type="entry name" value="Alpha-amylase"/>
    <property type="match status" value="1"/>
</dbReference>
<sequence length="975" mass="109383">MFKTDEMRKKLHLLIGILCSSFGFGQVVITPFPYEIDQETSITITVDPNSSLTDSNGFNNPAKVYLHSGVGTDANPWIHAVGNWGQDDGVGEMTLINGLWSITFVPKDYYGLSSSAFSSITKMGMVFRNEDGTQQFKDNGGIDFLFKVGSFQLNLTSPEEGSTTIINSGEEVAVAASNTDGNATYTLKTQNGDVVNTQSSISSYNYTITNITENDIYTLEVTKDGKTISRDFNVIVDPGTINETMPLGLKNGINRVSASDAILVLDAPNKDFVYVAGSFNGYHPNTTYAMKKDAVSGKFWLSLTGLNASEIYNYQYWVVDKTPIANSPSMVKTADPFSTLVLSPFDDPSISAATYPNMPTYPNGQEREVTVLQTEGDGYTWQVNNFVKPKKEDLIVYEVLVRDFDADRNYQDLIDKMAYFKGLNINAIELMPVMEFEGNESWGYNTSFHMALDKAYGTAAKFKELVDVCHQNGIAVILDIALNHAFGRNPLVRMWMNDADGDGWGEPSSENPYFNEAPKHSYNVGSDFNHQQVRTQAYVKQVVEYWIEEFKIDGYRWDLTKGFTQNCTESGESCTNAYQQDRVDILKQYADYQWDLDPTQYVIFEHLGTNNEEQQWANYRVDGESDGVSKGIMMWGKVTDAYNQLTMGYSNNADISAMDYRNKGFSKPRLLGYAESHDEERLMYQNLTFGNSALSSHDVKDLDVSLSRMSAHGASLITIPGPKMIWHFAELGMENSIYTCNSGVVNTPSDSVSGDCKLDTKPQPQWVNNWMQTTARKNIYDDWARLIELKIEEPVFEGDFSISPDGNNIKQRIYIWDDNIASSELKNVVVLSNFSVANLSLNPNFPYAGRWYDLMDVTGQTYIDVNNTTDEIAINAGQFKIYGNQPSIKLLSNDRVEKNSSSVNIQPNPNSGKFQLTIDRASTVVVYDMTGRLLKSFQGDFNSETFFDVSELEKGIYVLKIKKDNISFVERLVKQ</sequence>
<dbReference type="InterPro" id="IPR013783">
    <property type="entry name" value="Ig-like_fold"/>
</dbReference>
<evidence type="ECO:0000259" key="3">
    <source>
        <dbReference type="SMART" id="SM00642"/>
    </source>
</evidence>
<organism evidence="4 5">
    <name type="scientific">Wenyingzhuangia marina</name>
    <dbReference type="NCBI Taxonomy" id="1195760"/>
    <lineage>
        <taxon>Bacteria</taxon>
        <taxon>Pseudomonadati</taxon>
        <taxon>Bacteroidota</taxon>
        <taxon>Flavobacteriia</taxon>
        <taxon>Flavobacteriales</taxon>
        <taxon>Flavobacteriaceae</taxon>
        <taxon>Wenyingzhuangia</taxon>
    </lineage>
</organism>
<keyword evidence="5" id="KW-1185">Reference proteome</keyword>
<dbReference type="Pfam" id="PF18962">
    <property type="entry name" value="Por_Secre_tail"/>
    <property type="match status" value="1"/>
</dbReference>
<dbReference type="SUPFAM" id="SSF51445">
    <property type="entry name" value="(Trans)glycosidases"/>
    <property type="match status" value="1"/>
</dbReference>
<evidence type="ECO:0000256" key="1">
    <source>
        <dbReference type="ARBA" id="ARBA00008061"/>
    </source>
</evidence>
<keyword evidence="2" id="KW-0732">Signal</keyword>
<feature type="domain" description="Glycosyl hydrolase family 13 catalytic" evidence="3">
    <location>
        <begin position="398"/>
        <end position="776"/>
    </location>
</feature>
<dbReference type="STRING" id="1195760.SAMN05444281_0763"/>
<dbReference type="InterPro" id="IPR014756">
    <property type="entry name" value="Ig_E-set"/>
</dbReference>
<dbReference type="SMART" id="SM00642">
    <property type="entry name" value="Aamy"/>
    <property type="match status" value="1"/>
</dbReference>
<comment type="similarity">
    <text evidence="1">Belongs to the glycosyl hydrolase 13 family.</text>
</comment>
<dbReference type="GO" id="GO:0005975">
    <property type="term" value="P:carbohydrate metabolic process"/>
    <property type="evidence" value="ECO:0007669"/>
    <property type="project" value="InterPro"/>
</dbReference>
<dbReference type="PANTHER" id="PTHR43002">
    <property type="entry name" value="GLYCOGEN DEBRANCHING ENZYME"/>
    <property type="match status" value="1"/>
</dbReference>
<dbReference type="Gene3D" id="3.20.20.80">
    <property type="entry name" value="Glycosidases"/>
    <property type="match status" value="1"/>
</dbReference>
<dbReference type="Gene3D" id="2.60.40.10">
    <property type="entry name" value="Immunoglobulins"/>
    <property type="match status" value="1"/>
</dbReference>
<protein>
    <submittedName>
        <fullName evidence="4">Por secretion system C-terminal sorting domain-containing protein</fullName>
    </submittedName>
</protein>
<reference evidence="5" key="1">
    <citation type="submission" date="2016-11" db="EMBL/GenBank/DDBJ databases">
        <authorList>
            <person name="Varghese N."/>
            <person name="Submissions S."/>
        </authorList>
    </citation>
    <scope>NUCLEOTIDE SEQUENCE [LARGE SCALE GENOMIC DNA]</scope>
    <source>
        <strain evidence="5">DSM 100572</strain>
    </source>
</reference>
<evidence type="ECO:0000256" key="2">
    <source>
        <dbReference type="ARBA" id="ARBA00022729"/>
    </source>
</evidence>
<dbReference type="InterPro" id="IPR026444">
    <property type="entry name" value="Secre_tail"/>
</dbReference>
<accession>A0A1M5T9D2</accession>
<dbReference type="Proteomes" id="UP000184109">
    <property type="component" value="Unassembled WGS sequence"/>
</dbReference>
<dbReference type="SUPFAM" id="SSF81296">
    <property type="entry name" value="E set domains"/>
    <property type="match status" value="1"/>
</dbReference>
<proteinExistence type="inferred from homology"/>
<name>A0A1M5T9D2_9FLAO</name>
<dbReference type="AlphaFoldDB" id="A0A1M5T9D2"/>
<dbReference type="InterPro" id="IPR006047">
    <property type="entry name" value="GH13_cat_dom"/>
</dbReference>
<gene>
    <name evidence="4" type="ORF">SAMN05444281_0763</name>
</gene>
<evidence type="ECO:0000313" key="4">
    <source>
        <dbReference type="EMBL" id="SHH47322.1"/>
    </source>
</evidence>
<dbReference type="InterPro" id="IPR017853">
    <property type="entry name" value="GH"/>
</dbReference>
<dbReference type="EMBL" id="FQXQ01000001">
    <property type="protein sequence ID" value="SHH47322.1"/>
    <property type="molecule type" value="Genomic_DNA"/>
</dbReference>
<evidence type="ECO:0000313" key="5">
    <source>
        <dbReference type="Proteomes" id="UP000184109"/>
    </source>
</evidence>
<dbReference type="NCBIfam" id="TIGR04183">
    <property type="entry name" value="Por_Secre_tail"/>
    <property type="match status" value="1"/>
</dbReference>
<dbReference type="CDD" id="cd11350">
    <property type="entry name" value="AmyAc_4"/>
    <property type="match status" value="1"/>
</dbReference>